<dbReference type="Gene3D" id="3.40.50.880">
    <property type="match status" value="1"/>
</dbReference>
<dbReference type="EMBL" id="RAPO01000003">
    <property type="protein sequence ID" value="RKD93580.1"/>
    <property type="molecule type" value="Genomic_DNA"/>
</dbReference>
<dbReference type="Proteomes" id="UP000283805">
    <property type="component" value="Unassembled WGS sequence"/>
</dbReference>
<keyword evidence="3" id="KW-1185">Reference proteome</keyword>
<evidence type="ECO:0000259" key="1">
    <source>
        <dbReference type="Pfam" id="PF00117"/>
    </source>
</evidence>
<dbReference type="PROSITE" id="PS51273">
    <property type="entry name" value="GATASE_TYPE_1"/>
    <property type="match status" value="1"/>
</dbReference>
<feature type="domain" description="Glutamine amidotransferase" evidence="1">
    <location>
        <begin position="34"/>
        <end position="179"/>
    </location>
</feature>
<evidence type="ECO:0000313" key="2">
    <source>
        <dbReference type="EMBL" id="RKD93580.1"/>
    </source>
</evidence>
<gene>
    <name evidence="2" type="ORF">ATJ93_3210</name>
</gene>
<proteinExistence type="predicted"/>
<name>A0A419WDM9_9EURY</name>
<accession>A0A419WDM9</accession>
<organism evidence="2 3">
    <name type="scientific">Halopiger aswanensis</name>
    <dbReference type="NCBI Taxonomy" id="148449"/>
    <lineage>
        <taxon>Archaea</taxon>
        <taxon>Methanobacteriati</taxon>
        <taxon>Methanobacteriota</taxon>
        <taxon>Stenosarchaea group</taxon>
        <taxon>Halobacteria</taxon>
        <taxon>Halobacteriales</taxon>
        <taxon>Natrialbaceae</taxon>
        <taxon>Halopiger</taxon>
    </lineage>
</organism>
<dbReference type="InterPro" id="IPR044992">
    <property type="entry name" value="ChyE-like"/>
</dbReference>
<evidence type="ECO:0000313" key="3">
    <source>
        <dbReference type="Proteomes" id="UP000283805"/>
    </source>
</evidence>
<sequence length="226" mass="24842">MTEPTLVVVRNEVDSACEFHCDALEGLVPNAQAVDYPADERPDLEDADGVVLTGSTAGVYETDEYPWTEDQKRLVRELVDREIPTLGVCFGHQIANAALGGTVEAAETTSRPVEVTFEDGDEPLFDGLSPVVPATHGDVVTEPGDEMTVIASADYYRAFATRHRTAPLWTVQFHPEYTADLRARLEADFDWTEDERSLDDVNATRLVENFTAIVAERGNGERSAPL</sequence>
<dbReference type="CDD" id="cd01741">
    <property type="entry name" value="GATase1_1"/>
    <property type="match status" value="1"/>
</dbReference>
<protein>
    <submittedName>
        <fullName evidence="2">GMP synthase (Glutamine-hydrolysing)</fullName>
    </submittedName>
</protein>
<dbReference type="PANTHER" id="PTHR42695">
    <property type="entry name" value="GLUTAMINE AMIDOTRANSFERASE YLR126C-RELATED"/>
    <property type="match status" value="1"/>
</dbReference>
<dbReference type="InterPro" id="IPR017926">
    <property type="entry name" value="GATASE"/>
</dbReference>
<dbReference type="InterPro" id="IPR029062">
    <property type="entry name" value="Class_I_gatase-like"/>
</dbReference>
<dbReference type="OrthoDB" id="3321at2157"/>
<dbReference type="GO" id="GO:0005829">
    <property type="term" value="C:cytosol"/>
    <property type="evidence" value="ECO:0007669"/>
    <property type="project" value="TreeGrafter"/>
</dbReference>
<reference evidence="2 3" key="1">
    <citation type="submission" date="2018-09" db="EMBL/GenBank/DDBJ databases">
        <title>Genomic Encyclopedia of Archaeal and Bacterial Type Strains, Phase II (KMG-II): from individual species to whole genera.</title>
        <authorList>
            <person name="Goeker M."/>
        </authorList>
    </citation>
    <scope>NUCLEOTIDE SEQUENCE [LARGE SCALE GENOMIC DNA]</scope>
    <source>
        <strain evidence="2 3">DSM 13151</strain>
    </source>
</reference>
<comment type="caution">
    <text evidence="2">The sequence shown here is derived from an EMBL/GenBank/DDBJ whole genome shotgun (WGS) entry which is preliminary data.</text>
</comment>
<dbReference type="PANTHER" id="PTHR42695:SF5">
    <property type="entry name" value="GLUTAMINE AMIDOTRANSFERASE YLR126C-RELATED"/>
    <property type="match status" value="1"/>
</dbReference>
<dbReference type="AlphaFoldDB" id="A0A419WDM9"/>
<dbReference type="SUPFAM" id="SSF52317">
    <property type="entry name" value="Class I glutamine amidotransferase-like"/>
    <property type="match status" value="1"/>
</dbReference>
<dbReference type="Pfam" id="PF00117">
    <property type="entry name" value="GATase"/>
    <property type="match status" value="1"/>
</dbReference>
<dbReference type="RefSeq" id="WP_120245582.1">
    <property type="nucleotide sequence ID" value="NZ_RAPO01000003.1"/>
</dbReference>